<protein>
    <submittedName>
        <fullName evidence="2">Amidase</fullName>
    </submittedName>
</protein>
<dbReference type="InterPro" id="IPR023631">
    <property type="entry name" value="Amidase_dom"/>
</dbReference>
<evidence type="ECO:0000313" key="2">
    <source>
        <dbReference type="EMBL" id="MCB8876388.1"/>
    </source>
</evidence>
<keyword evidence="3" id="KW-1185">Reference proteome</keyword>
<gene>
    <name evidence="2" type="ORF">ASILVAE211_14435</name>
</gene>
<organism evidence="2 3">
    <name type="scientific">Acidisoma silvae</name>
    <dbReference type="NCBI Taxonomy" id="2802396"/>
    <lineage>
        <taxon>Bacteria</taxon>
        <taxon>Pseudomonadati</taxon>
        <taxon>Pseudomonadota</taxon>
        <taxon>Alphaproteobacteria</taxon>
        <taxon>Acetobacterales</taxon>
        <taxon>Acidocellaceae</taxon>
        <taxon>Acidisoma</taxon>
    </lineage>
</organism>
<dbReference type="Proteomes" id="UP000708298">
    <property type="component" value="Unassembled WGS sequence"/>
</dbReference>
<proteinExistence type="predicted"/>
<dbReference type="GO" id="GO:0003824">
    <property type="term" value="F:catalytic activity"/>
    <property type="evidence" value="ECO:0007669"/>
    <property type="project" value="InterPro"/>
</dbReference>
<evidence type="ECO:0000313" key="3">
    <source>
        <dbReference type="Proteomes" id="UP000708298"/>
    </source>
</evidence>
<dbReference type="SUPFAM" id="SSF75304">
    <property type="entry name" value="Amidase signature (AS) enzymes"/>
    <property type="match status" value="1"/>
</dbReference>
<reference evidence="2" key="2">
    <citation type="submission" date="2021-01" db="EMBL/GenBank/DDBJ databases">
        <authorList>
            <person name="Mieszkin S."/>
            <person name="Pouder E."/>
            <person name="Alain K."/>
        </authorList>
    </citation>
    <scope>NUCLEOTIDE SEQUENCE</scope>
    <source>
        <strain evidence="2">HW T2.11</strain>
    </source>
</reference>
<dbReference type="InterPro" id="IPR020556">
    <property type="entry name" value="Amidase_CS"/>
</dbReference>
<dbReference type="AlphaFoldDB" id="A0A963YSN5"/>
<accession>A0A963YSN5</accession>
<dbReference type="RefSeq" id="WP_227322045.1">
    <property type="nucleotide sequence ID" value="NZ_JAESVB010000006.1"/>
</dbReference>
<dbReference type="EMBL" id="JAESVB010000006">
    <property type="protein sequence ID" value="MCB8876388.1"/>
    <property type="molecule type" value="Genomic_DNA"/>
</dbReference>
<sequence length="504" mass="53392">MAVEKPTLDQLEDIAFDLGMELSPEKLETFHALVDGAVASYRIIAELPDEKPIVTYPRTPGYQPDAAENPLNAWYVKATVKGAAEGKLAGKTVALKDNVCLAGVPMMNGAATLEGYVPDQDATIVTRMLDAGATILGKAHCESFCLSGGSHTGALGAVHNPHRPGYSAGGSSSGSAALVAAGEVDLAIGGDQGGSIRIPAAFCGIYGMKPTWGLVPYTGVMPIESTIDHTGPMTATVADNALLLEVLAGPDGLDPRQTGCTTARYTEALGRGVKGLRIGIVTEGFGWDNSQDGVDAKVRAAGARFAELGAEVSEVSIPFHRIGKDIWTPIGNEGLQAQMMHGNGMGFNWKGQYNVGLMDAHASWRERANDLSDTLKISMLIGEYFTTKYRGRYYAKAQNIARRLAAAYDKALGDYDLLLMPTLPIVASKLPEREEGTEAYIMRAFEMIANTAPFDVTGHPAMSLPCGLSDGLPVGAMLIGKHWDESTIYAAAAAFEAAGDWKTF</sequence>
<dbReference type="Gene3D" id="1.10.20.60">
    <property type="entry name" value="Glu-tRNAGln amidotransferase C subunit, N-terminal domain"/>
    <property type="match status" value="1"/>
</dbReference>
<comment type="caution">
    <text evidence="2">The sequence shown here is derived from an EMBL/GenBank/DDBJ whole genome shotgun (WGS) entry which is preliminary data.</text>
</comment>
<dbReference type="InterPro" id="IPR000120">
    <property type="entry name" value="Amidase"/>
</dbReference>
<dbReference type="PANTHER" id="PTHR11895">
    <property type="entry name" value="TRANSAMIDASE"/>
    <property type="match status" value="1"/>
</dbReference>
<dbReference type="NCBIfam" id="NF005565">
    <property type="entry name" value="PRK07235.1"/>
    <property type="match status" value="1"/>
</dbReference>
<feature type="domain" description="Amidase" evidence="1">
    <location>
        <begin position="78"/>
        <end position="488"/>
    </location>
</feature>
<evidence type="ECO:0000259" key="1">
    <source>
        <dbReference type="Pfam" id="PF01425"/>
    </source>
</evidence>
<dbReference type="Pfam" id="PF01425">
    <property type="entry name" value="Amidase"/>
    <property type="match status" value="1"/>
</dbReference>
<dbReference type="Gene3D" id="3.90.1300.10">
    <property type="entry name" value="Amidase signature (AS) domain"/>
    <property type="match status" value="1"/>
</dbReference>
<reference evidence="2" key="1">
    <citation type="journal article" date="2021" name="Microorganisms">
        <title>Acidisoma silvae sp. nov. and Acidisomacellulosilytica sp. nov., Two Acidophilic Bacteria Isolated from Decaying Wood, Hydrolyzing Cellulose and Producing Poly-3-hydroxybutyrate.</title>
        <authorList>
            <person name="Mieszkin S."/>
            <person name="Pouder E."/>
            <person name="Uroz S."/>
            <person name="Simon-Colin C."/>
            <person name="Alain K."/>
        </authorList>
    </citation>
    <scope>NUCLEOTIDE SEQUENCE</scope>
    <source>
        <strain evidence="2">HW T2.11</strain>
    </source>
</reference>
<name>A0A963YSN5_9PROT</name>
<dbReference type="InterPro" id="IPR036928">
    <property type="entry name" value="AS_sf"/>
</dbReference>
<dbReference type="PROSITE" id="PS00571">
    <property type="entry name" value="AMIDASES"/>
    <property type="match status" value="1"/>
</dbReference>
<dbReference type="PANTHER" id="PTHR11895:SF170">
    <property type="entry name" value="AMIDASE"/>
    <property type="match status" value="1"/>
</dbReference>